<keyword evidence="6" id="KW-1185">Reference proteome</keyword>
<dbReference type="Proteomes" id="UP000692954">
    <property type="component" value="Unassembled WGS sequence"/>
</dbReference>
<feature type="domain" description="EGF-like" evidence="4">
    <location>
        <begin position="381"/>
        <end position="410"/>
    </location>
</feature>
<evidence type="ECO:0000313" key="6">
    <source>
        <dbReference type="Proteomes" id="UP000692954"/>
    </source>
</evidence>
<dbReference type="PANTHER" id="PTHR38934:SF6">
    <property type="entry name" value="CHROMOSOME UNDETERMINED SCAFFOLD_176, WHOLE GENOME SHOTGUN SEQUENCE"/>
    <property type="match status" value="1"/>
</dbReference>
<feature type="domain" description="EGF-like" evidence="4">
    <location>
        <begin position="471"/>
        <end position="503"/>
    </location>
</feature>
<dbReference type="NCBIfam" id="TIGR02232">
    <property type="entry name" value="myxo_disulf_rpt"/>
    <property type="match status" value="1"/>
</dbReference>
<evidence type="ECO:0000256" key="2">
    <source>
        <dbReference type="ARBA" id="ARBA00022737"/>
    </source>
</evidence>
<evidence type="ECO:0000256" key="3">
    <source>
        <dbReference type="ARBA" id="ARBA00023157"/>
    </source>
</evidence>
<dbReference type="EMBL" id="CAJJDN010000078">
    <property type="protein sequence ID" value="CAD8102411.1"/>
    <property type="molecule type" value="Genomic_DNA"/>
</dbReference>
<comment type="caution">
    <text evidence="5">The sequence shown here is derived from an EMBL/GenBank/DDBJ whole genome shotgun (WGS) entry which is preliminary data.</text>
</comment>
<dbReference type="AlphaFoldDB" id="A0A8S1PHZ4"/>
<feature type="domain" description="EGF-like" evidence="4">
    <location>
        <begin position="534"/>
        <end position="562"/>
    </location>
</feature>
<dbReference type="InterPro" id="IPR006212">
    <property type="entry name" value="Furin_repeat"/>
</dbReference>
<evidence type="ECO:0000313" key="5">
    <source>
        <dbReference type="EMBL" id="CAD8102411.1"/>
    </source>
</evidence>
<dbReference type="Pfam" id="PF13948">
    <property type="entry name" value="DUF4215"/>
    <property type="match status" value="1"/>
</dbReference>
<name>A0A8S1PHZ4_9CILI</name>
<dbReference type="SMART" id="SM00181">
    <property type="entry name" value="EGF"/>
    <property type="match status" value="3"/>
</dbReference>
<dbReference type="InterPro" id="IPR011936">
    <property type="entry name" value="Myxo_disulph_rpt"/>
</dbReference>
<proteinExistence type="predicted"/>
<reference evidence="5" key="1">
    <citation type="submission" date="2021-01" db="EMBL/GenBank/DDBJ databases">
        <authorList>
            <consortium name="Genoscope - CEA"/>
            <person name="William W."/>
        </authorList>
    </citation>
    <scope>NUCLEOTIDE SEQUENCE</scope>
</reference>
<evidence type="ECO:0000256" key="1">
    <source>
        <dbReference type="ARBA" id="ARBA00022729"/>
    </source>
</evidence>
<evidence type="ECO:0000259" key="4">
    <source>
        <dbReference type="SMART" id="SM00181"/>
    </source>
</evidence>
<sequence>MLGIFQFNQGTERLITELSQDYGTYLVGIKVTLMLFNDIPSGSSIQLNINNTYQGSIYNEGSSIKYHKLKLAQKEVLKNYQNYNSCHAYYLYMFVDIPSYPFTLGIVGNYGDASASWAYEQIYVSSGYCPQFCESCELPFICQTCKPSYYKYKDGQCSRCLNPHQKINGSYCQEFDDETPYSKYLIQEYKDFTNDPSQFSQYTIISQNGKNLMKGSDILYSVYNNKRIFGGQLIWAQIKFSRVHQIPQPHHGITIGFYILFGPSFPATSQFIYTIGSNDPVIIKKGSSQIQKIQESIKHSEQSLIMQWECFGSQNEPQQTYCGFYDYYIAVHYCKPYCLQCTNQNDCNQWDPDYNPNIVKFSQAECNNNQYFDQKSLQCYSCPASCLTCSSQYYCLTCQDSFIKSKLGCICKKDQYEQSNYCFDCPIECEQCSSFLWCTECSSSLNRIYSNGYCICKVGYTSYEPDPFCYKCSTLNCHICDKVDGFECFSCKNGYHLIGNKCISICGDGIVANDEQCDDGNLVKGDGCHFCLYDCEYSCSFCVKGKCLKCQDGYILIQSKCYSICGLNQVFNQGQCQNIINSLLIKSLKSYQITNFLEPKIKIQIQDEVLSIQQNKSKIFYITQSISHITFKINFQCSLNKNLLSYFLHCYEQDIKKTYKFQHNCSNSTDLQIQYQIRFEKKLFKQEQLVISVTQTDVQVDQVVFNQSYQFLNIIKIELN</sequence>
<gene>
    <name evidence="5" type="ORF">PSON_ATCC_30995.1.T0780004</name>
</gene>
<keyword evidence="3" id="KW-1015">Disulfide bond</keyword>
<keyword evidence="2" id="KW-0677">Repeat</keyword>
<organism evidence="5 6">
    <name type="scientific">Paramecium sonneborni</name>
    <dbReference type="NCBI Taxonomy" id="65129"/>
    <lineage>
        <taxon>Eukaryota</taxon>
        <taxon>Sar</taxon>
        <taxon>Alveolata</taxon>
        <taxon>Ciliophora</taxon>
        <taxon>Intramacronucleata</taxon>
        <taxon>Oligohymenophorea</taxon>
        <taxon>Peniculida</taxon>
        <taxon>Parameciidae</taxon>
        <taxon>Paramecium</taxon>
    </lineage>
</organism>
<dbReference type="OrthoDB" id="409374at2759"/>
<dbReference type="InterPro" id="IPR000742">
    <property type="entry name" value="EGF"/>
</dbReference>
<accession>A0A8S1PHZ4</accession>
<dbReference type="SMART" id="SM00261">
    <property type="entry name" value="FU"/>
    <property type="match status" value="3"/>
</dbReference>
<keyword evidence="1" id="KW-0732">Signal</keyword>
<dbReference type="PANTHER" id="PTHR38934">
    <property type="entry name" value="HYPHALLY REGULATED CELL WALL PROTEIN 1"/>
    <property type="match status" value="1"/>
</dbReference>
<protein>
    <recommendedName>
        <fullName evidence="4">EGF-like domain-containing protein</fullName>
    </recommendedName>
</protein>